<protein>
    <submittedName>
        <fullName evidence="1">Uncharacterized protein</fullName>
    </submittedName>
</protein>
<keyword evidence="2" id="KW-1185">Reference proteome</keyword>
<dbReference type="EMBL" id="SOBR01000002">
    <property type="protein sequence ID" value="TDU23682.1"/>
    <property type="molecule type" value="Genomic_DNA"/>
</dbReference>
<organism evidence="1 2">
    <name type="scientific">Chromohalobacter marismortui</name>
    <dbReference type="NCBI Taxonomy" id="42055"/>
    <lineage>
        <taxon>Bacteria</taxon>
        <taxon>Pseudomonadati</taxon>
        <taxon>Pseudomonadota</taxon>
        <taxon>Gammaproteobacteria</taxon>
        <taxon>Oceanospirillales</taxon>
        <taxon>Halomonadaceae</taxon>
        <taxon>Chromohalobacter</taxon>
    </lineage>
</organism>
<reference evidence="1 2" key="1">
    <citation type="submission" date="2019-03" db="EMBL/GenBank/DDBJ databases">
        <title>Genomic Encyclopedia of Type Strains, Phase IV (KMG-IV): sequencing the most valuable type-strain genomes for metagenomic binning, comparative biology and taxonomic classification.</title>
        <authorList>
            <person name="Goeker M."/>
        </authorList>
    </citation>
    <scope>NUCLEOTIDE SEQUENCE [LARGE SCALE GENOMIC DNA]</scope>
    <source>
        <strain evidence="1 2">DSM 6770</strain>
    </source>
</reference>
<evidence type="ECO:0000313" key="1">
    <source>
        <dbReference type="EMBL" id="TDU23682.1"/>
    </source>
</evidence>
<accession>A0A4R7NSL4</accession>
<evidence type="ECO:0000313" key="2">
    <source>
        <dbReference type="Proteomes" id="UP000295380"/>
    </source>
</evidence>
<gene>
    <name evidence="1" type="ORF">C8E00_102171</name>
</gene>
<comment type="caution">
    <text evidence="1">The sequence shown here is derived from an EMBL/GenBank/DDBJ whole genome shotgun (WGS) entry which is preliminary data.</text>
</comment>
<dbReference type="Proteomes" id="UP000295380">
    <property type="component" value="Unassembled WGS sequence"/>
</dbReference>
<name>A0A4R7NSL4_9GAMM</name>
<dbReference type="AlphaFoldDB" id="A0A4R7NSL4"/>
<sequence>MIPDSLRQLLDATQGQRDAEWQGRRVLLINADWGELAVSLQGARCCTICLAAPKPSKP</sequence>
<proteinExistence type="predicted"/>